<dbReference type="Ensembl" id="ENSUAMT00000030412.1">
    <property type="protein sequence ID" value="ENSUAMP00000027200.1"/>
    <property type="gene ID" value="ENSUAMG00000021076.1"/>
</dbReference>
<dbReference type="Proteomes" id="UP000291022">
    <property type="component" value="Unassembled WGS sequence"/>
</dbReference>
<evidence type="ECO:0000256" key="2">
    <source>
        <dbReference type="SAM" id="Phobius"/>
    </source>
</evidence>
<feature type="region of interest" description="Disordered" evidence="1">
    <location>
        <begin position="36"/>
        <end position="56"/>
    </location>
</feature>
<sequence>MITKDDDDDVHPAIFANMLGLSLFLLVLFCHYEATNNPKSRNRSGAFPTPGSWHMV</sequence>
<feature type="transmembrane region" description="Helical" evidence="2">
    <location>
        <begin position="12"/>
        <end position="32"/>
    </location>
</feature>
<dbReference type="OMA" id="CHYEATN"/>
<name>A0A452S543_URSAM</name>
<evidence type="ECO:0008006" key="5">
    <source>
        <dbReference type="Google" id="ProtNLM"/>
    </source>
</evidence>
<reference evidence="3" key="2">
    <citation type="submission" date="2025-08" db="UniProtKB">
        <authorList>
            <consortium name="Ensembl"/>
        </authorList>
    </citation>
    <scope>IDENTIFICATION</scope>
</reference>
<dbReference type="GeneTree" id="ENSGT01100000265832"/>
<protein>
    <recommendedName>
        <fullName evidence="5">Dolichyl-diphosphooligosaccharide--protein glycosyltransferase subunit 4</fullName>
    </recommendedName>
</protein>
<keyword evidence="2" id="KW-0472">Membrane</keyword>
<organism evidence="3 4">
    <name type="scientific">Ursus americanus</name>
    <name type="common">American black bear</name>
    <name type="synonym">Euarctos americanus</name>
    <dbReference type="NCBI Taxonomy" id="9643"/>
    <lineage>
        <taxon>Eukaryota</taxon>
        <taxon>Metazoa</taxon>
        <taxon>Chordata</taxon>
        <taxon>Craniata</taxon>
        <taxon>Vertebrata</taxon>
        <taxon>Euteleostomi</taxon>
        <taxon>Mammalia</taxon>
        <taxon>Eutheria</taxon>
        <taxon>Laurasiatheria</taxon>
        <taxon>Carnivora</taxon>
        <taxon>Caniformia</taxon>
        <taxon>Ursidae</taxon>
        <taxon>Ursus</taxon>
    </lineage>
</organism>
<evidence type="ECO:0000313" key="4">
    <source>
        <dbReference type="Proteomes" id="UP000291022"/>
    </source>
</evidence>
<keyword evidence="2" id="KW-1133">Transmembrane helix</keyword>
<reference evidence="3" key="3">
    <citation type="submission" date="2025-09" db="UniProtKB">
        <authorList>
            <consortium name="Ensembl"/>
        </authorList>
    </citation>
    <scope>IDENTIFICATION</scope>
</reference>
<reference evidence="4" key="1">
    <citation type="submission" date="2016-06" db="EMBL/GenBank/DDBJ databases">
        <title>De novo assembly and RNA-Seq shows season-dependent expression and editing in black bear kidneys.</title>
        <authorList>
            <person name="Korstanje R."/>
            <person name="Srivastava A."/>
            <person name="Sarsani V.K."/>
            <person name="Sheehan S.M."/>
            <person name="Seger R.L."/>
            <person name="Barter M.E."/>
            <person name="Lindqvist C."/>
            <person name="Brody L.C."/>
            <person name="Mullikin J.C."/>
        </authorList>
    </citation>
    <scope>NUCLEOTIDE SEQUENCE [LARGE SCALE GENOMIC DNA]</scope>
</reference>
<proteinExistence type="predicted"/>
<evidence type="ECO:0000256" key="1">
    <source>
        <dbReference type="SAM" id="MobiDB-lite"/>
    </source>
</evidence>
<dbReference type="AlphaFoldDB" id="A0A452S543"/>
<keyword evidence="4" id="KW-1185">Reference proteome</keyword>
<evidence type="ECO:0000313" key="3">
    <source>
        <dbReference type="Ensembl" id="ENSUAMP00000027200.1"/>
    </source>
</evidence>
<keyword evidence="2" id="KW-0812">Transmembrane</keyword>
<accession>A0A452S543</accession>